<proteinExistence type="predicted"/>
<dbReference type="Pfam" id="PF12895">
    <property type="entry name" value="ANAPC3"/>
    <property type="match status" value="1"/>
</dbReference>
<dbReference type="InterPro" id="IPR019734">
    <property type="entry name" value="TPR_rpt"/>
</dbReference>
<gene>
    <name evidence="5" type="ORF">POCTA_138.1.T2240004</name>
</gene>
<dbReference type="InterPro" id="IPR051685">
    <property type="entry name" value="Ycf3/AcsC/BcsC/TPR_MFPF"/>
</dbReference>
<dbReference type="AlphaFoldDB" id="A0A8S1YQB0"/>
<comment type="caution">
    <text evidence="5">The sequence shown here is derived from an EMBL/GenBank/DDBJ whole genome shotgun (WGS) entry which is preliminary data.</text>
</comment>
<dbReference type="PROSITE" id="PS50005">
    <property type="entry name" value="TPR"/>
    <property type="match status" value="1"/>
</dbReference>
<dbReference type="Pfam" id="PF13181">
    <property type="entry name" value="TPR_8"/>
    <property type="match status" value="1"/>
</dbReference>
<dbReference type="PANTHER" id="PTHR44943">
    <property type="entry name" value="CELLULOSE SYNTHASE OPERON PROTEIN C"/>
    <property type="match status" value="1"/>
</dbReference>
<sequence>MQQMNADTIKCPNSEHANDVKLICFNESCKANRLYCIQCMKDGTHISHPQNQQELPMLFEFIEKTEKECNDWMTSLNQQMDLAQQSFYFLLEGIRSKYQKTKEQFLNLNSKQMNSFFVEIIQFKSVQQTIKDQIENSIKELQNQMEKLTYGLKLSELNYCSISDSNIQKSEELYKKGYQLYWNDDNYKEAIKMFDQALIFNSTHQLSLQCKAQSLKMLGQYNEAIIWIDKALQVDPKHCNSLYCKAESLRMLGQFNEAIIWADKALEIDPKHCSSLFCKGTILTQLRMFNEAMLVIEQSLSINPNNFDSLWSKGLCLQQQNQFKDAITFYEKALTIIPNHQWTKNRRDECLKALNNKSLFKFLKIY</sequence>
<dbReference type="EMBL" id="CAJJDP010000228">
    <property type="protein sequence ID" value="CAD8215297.1"/>
    <property type="molecule type" value="Genomic_DNA"/>
</dbReference>
<evidence type="ECO:0000256" key="4">
    <source>
        <dbReference type="SAM" id="Coils"/>
    </source>
</evidence>
<keyword evidence="4" id="KW-0175">Coiled coil</keyword>
<name>A0A8S1YQB0_PAROT</name>
<evidence type="ECO:0000256" key="1">
    <source>
        <dbReference type="ARBA" id="ARBA00022737"/>
    </source>
</evidence>
<feature type="coiled-coil region" evidence="4">
    <location>
        <begin position="124"/>
        <end position="158"/>
    </location>
</feature>
<protein>
    <recommendedName>
        <fullName evidence="7">Tetratricopeptide repeat protein</fullName>
    </recommendedName>
</protein>
<evidence type="ECO:0000256" key="3">
    <source>
        <dbReference type="PROSITE-ProRule" id="PRU00339"/>
    </source>
</evidence>
<evidence type="ECO:0000256" key="2">
    <source>
        <dbReference type="ARBA" id="ARBA00022803"/>
    </source>
</evidence>
<dbReference type="OMA" id="SLQCKAQ"/>
<accession>A0A8S1YQB0</accession>
<evidence type="ECO:0000313" key="6">
    <source>
        <dbReference type="Proteomes" id="UP000683925"/>
    </source>
</evidence>
<evidence type="ECO:0000313" key="5">
    <source>
        <dbReference type="EMBL" id="CAD8215297.1"/>
    </source>
</evidence>
<feature type="repeat" description="TPR" evidence="3">
    <location>
        <begin position="307"/>
        <end position="340"/>
    </location>
</feature>
<keyword evidence="2 3" id="KW-0802">TPR repeat</keyword>
<dbReference type="OrthoDB" id="245563at2759"/>
<keyword evidence="6" id="KW-1185">Reference proteome</keyword>
<keyword evidence="1" id="KW-0677">Repeat</keyword>
<evidence type="ECO:0008006" key="7">
    <source>
        <dbReference type="Google" id="ProtNLM"/>
    </source>
</evidence>
<dbReference type="SMART" id="SM00028">
    <property type="entry name" value="TPR"/>
    <property type="match status" value="5"/>
</dbReference>
<dbReference type="PANTHER" id="PTHR44943:SF4">
    <property type="entry name" value="TPR REPEAT-CONTAINING PROTEIN MJ0798"/>
    <property type="match status" value="1"/>
</dbReference>
<organism evidence="5 6">
    <name type="scientific">Paramecium octaurelia</name>
    <dbReference type="NCBI Taxonomy" id="43137"/>
    <lineage>
        <taxon>Eukaryota</taxon>
        <taxon>Sar</taxon>
        <taxon>Alveolata</taxon>
        <taxon>Ciliophora</taxon>
        <taxon>Intramacronucleata</taxon>
        <taxon>Oligohymenophorea</taxon>
        <taxon>Peniculida</taxon>
        <taxon>Parameciidae</taxon>
        <taxon>Paramecium</taxon>
    </lineage>
</organism>
<reference evidence="5" key="1">
    <citation type="submission" date="2021-01" db="EMBL/GenBank/DDBJ databases">
        <authorList>
            <consortium name="Genoscope - CEA"/>
            <person name="William W."/>
        </authorList>
    </citation>
    <scope>NUCLEOTIDE SEQUENCE</scope>
</reference>
<dbReference type="Proteomes" id="UP000683925">
    <property type="component" value="Unassembled WGS sequence"/>
</dbReference>